<keyword evidence="2" id="KW-0472">Membrane</keyword>
<dbReference type="InterPro" id="IPR029052">
    <property type="entry name" value="Metallo-depent_PP-like"/>
</dbReference>
<gene>
    <name evidence="4" type="ORF">ACFPM4_02615</name>
</gene>
<dbReference type="EMBL" id="JBHSMC010000001">
    <property type="protein sequence ID" value="MFC5463643.1"/>
    <property type="molecule type" value="Genomic_DNA"/>
</dbReference>
<comment type="similarity">
    <text evidence="1">Belongs to the CapA family.</text>
</comment>
<dbReference type="InterPro" id="IPR052169">
    <property type="entry name" value="CW_Biosynth-Accessory"/>
</dbReference>
<evidence type="ECO:0000256" key="2">
    <source>
        <dbReference type="SAM" id="Phobius"/>
    </source>
</evidence>
<keyword evidence="2" id="KW-1133">Transmembrane helix</keyword>
<feature type="domain" description="Capsule synthesis protein CapA" evidence="3">
    <location>
        <begin position="59"/>
        <end position="306"/>
    </location>
</feature>
<sequence>MKKVSVISIIGVLVIGIISVLVYQGLQDNSSENSEALTATLLEQKEANTEPKPFKTKAVIGGIGDILLHDTVYNDALTENGYDFNPMFKPVHSILQKPDFLIANQESTPGGPEFGISSYPTFNSPFEIVDALMEAGVDMVTTANNHSIDRRTPSLALLSAIEYYEKVGLPYTGTFKSEEDRNTIRVMNVNGIKIAVLSYTYGLNGIPIPEGKDYVVNLLDRELILSDIEKAKPISDVVLLALHWGNEYQRQPNQEQRQLADEFIKAGADIIFGHHPHVLQPMQWIEREDGSKGLVIYSLGNFLSGQIWDYKDIGGMIEVTLTKEIRNNETTISIEDPILHPTFSSSIQFANYRVYPLDEAVEKGFTSLSSAEIREFFKEVK</sequence>
<proteinExistence type="inferred from homology"/>
<keyword evidence="5" id="KW-1185">Reference proteome</keyword>
<accession>A0ABW0LGG5</accession>
<dbReference type="RefSeq" id="WP_382347412.1">
    <property type="nucleotide sequence ID" value="NZ_JBHSMC010000001.1"/>
</dbReference>
<dbReference type="SUPFAM" id="SSF56300">
    <property type="entry name" value="Metallo-dependent phosphatases"/>
    <property type="match status" value="1"/>
</dbReference>
<name>A0ABW0LGG5_9BACI</name>
<organism evidence="4 5">
    <name type="scientific">Lederbergia graminis</name>
    <dbReference type="NCBI Taxonomy" id="735518"/>
    <lineage>
        <taxon>Bacteria</taxon>
        <taxon>Bacillati</taxon>
        <taxon>Bacillota</taxon>
        <taxon>Bacilli</taxon>
        <taxon>Bacillales</taxon>
        <taxon>Bacillaceae</taxon>
        <taxon>Lederbergia</taxon>
    </lineage>
</organism>
<evidence type="ECO:0000313" key="5">
    <source>
        <dbReference type="Proteomes" id="UP001596147"/>
    </source>
</evidence>
<dbReference type="CDD" id="cd07381">
    <property type="entry name" value="MPP_CapA"/>
    <property type="match status" value="1"/>
</dbReference>
<evidence type="ECO:0000259" key="3">
    <source>
        <dbReference type="SMART" id="SM00854"/>
    </source>
</evidence>
<comment type="caution">
    <text evidence="4">The sequence shown here is derived from an EMBL/GenBank/DDBJ whole genome shotgun (WGS) entry which is preliminary data.</text>
</comment>
<reference evidence="5" key="1">
    <citation type="journal article" date="2019" name="Int. J. Syst. Evol. Microbiol.">
        <title>The Global Catalogue of Microorganisms (GCM) 10K type strain sequencing project: providing services to taxonomists for standard genome sequencing and annotation.</title>
        <authorList>
            <consortium name="The Broad Institute Genomics Platform"/>
            <consortium name="The Broad Institute Genome Sequencing Center for Infectious Disease"/>
            <person name="Wu L."/>
            <person name="Ma J."/>
        </authorList>
    </citation>
    <scope>NUCLEOTIDE SEQUENCE [LARGE SCALE GENOMIC DNA]</scope>
    <source>
        <strain evidence="5">CGMCC 1.12237</strain>
    </source>
</reference>
<dbReference type="Proteomes" id="UP001596147">
    <property type="component" value="Unassembled WGS sequence"/>
</dbReference>
<dbReference type="PANTHER" id="PTHR33393">
    <property type="entry name" value="POLYGLUTAMINE SYNTHESIS ACCESSORY PROTEIN RV0574C-RELATED"/>
    <property type="match status" value="1"/>
</dbReference>
<evidence type="ECO:0000313" key="4">
    <source>
        <dbReference type="EMBL" id="MFC5463643.1"/>
    </source>
</evidence>
<evidence type="ECO:0000256" key="1">
    <source>
        <dbReference type="ARBA" id="ARBA00005662"/>
    </source>
</evidence>
<dbReference type="Gene3D" id="3.60.21.10">
    <property type="match status" value="1"/>
</dbReference>
<keyword evidence="2" id="KW-0812">Transmembrane</keyword>
<dbReference type="SMART" id="SM00854">
    <property type="entry name" value="PGA_cap"/>
    <property type="match status" value="1"/>
</dbReference>
<dbReference type="InterPro" id="IPR019079">
    <property type="entry name" value="Capsule_synth_CapA"/>
</dbReference>
<dbReference type="Pfam" id="PF09587">
    <property type="entry name" value="PGA_cap"/>
    <property type="match status" value="1"/>
</dbReference>
<protein>
    <submittedName>
        <fullName evidence="4">CapA family protein</fullName>
    </submittedName>
</protein>
<feature type="transmembrane region" description="Helical" evidence="2">
    <location>
        <begin position="7"/>
        <end position="26"/>
    </location>
</feature>
<dbReference type="PANTHER" id="PTHR33393:SF12">
    <property type="entry name" value="CAPSULE BIOSYNTHESIS PROTEIN CAPA"/>
    <property type="match status" value="1"/>
</dbReference>